<organism evidence="1 2">
    <name type="scientific">Mycobacterium kansasii ATCC 12478</name>
    <dbReference type="NCBI Taxonomy" id="557599"/>
    <lineage>
        <taxon>Bacteria</taxon>
        <taxon>Bacillati</taxon>
        <taxon>Actinomycetota</taxon>
        <taxon>Actinomycetes</taxon>
        <taxon>Mycobacteriales</taxon>
        <taxon>Mycobacteriaceae</taxon>
        <taxon>Mycobacterium</taxon>
    </lineage>
</organism>
<reference evidence="1 2" key="1">
    <citation type="submission" date="2013-10" db="EMBL/GenBank/DDBJ databases">
        <title>Genome sequence of Mycobacterium kansasii.</title>
        <authorList>
            <consortium name="McGill University Mycobacterium genome consortium"/>
            <person name="Veyrier F.J."/>
            <person name="Behr M.A."/>
        </authorList>
    </citation>
    <scope>NUCLEOTIDE SEQUENCE [LARGE SCALE GENOMIC DNA]</scope>
    <source>
        <strain evidence="1 2">ATCC 12478</strain>
    </source>
</reference>
<accession>U5X313</accession>
<dbReference type="HOGENOM" id="CLU_2423764_0_0_11"/>
<dbReference type="Proteomes" id="UP000017786">
    <property type="component" value="Chromosome"/>
</dbReference>
<proteinExistence type="predicted"/>
<protein>
    <submittedName>
        <fullName evidence="1">Uncharacterized protein</fullName>
    </submittedName>
</protein>
<sequence>MRGAVARHRRSEVAVVGSAGKPLFAGRVMFTPTSTPNRGRRWPTWPWSDFGLKLQPATDSTPNAIAVVAAVTAETILIAWLPLLRALTAAT</sequence>
<evidence type="ECO:0000313" key="1">
    <source>
        <dbReference type="EMBL" id="AGZ54561.1"/>
    </source>
</evidence>
<name>U5X313_MYCKA</name>
<dbReference type="AlphaFoldDB" id="U5X313"/>
<dbReference type="KEGG" id="mkn:MKAN_29000"/>
<gene>
    <name evidence="1" type="ORF">MKAN_29000</name>
</gene>
<dbReference type="EMBL" id="CP006835">
    <property type="protein sequence ID" value="AGZ54561.1"/>
    <property type="molecule type" value="Genomic_DNA"/>
</dbReference>
<evidence type="ECO:0000313" key="2">
    <source>
        <dbReference type="Proteomes" id="UP000017786"/>
    </source>
</evidence>